<dbReference type="GO" id="GO:0051287">
    <property type="term" value="F:NAD binding"/>
    <property type="evidence" value="ECO:0007669"/>
    <property type="project" value="InterPro"/>
</dbReference>
<dbReference type="InterPro" id="IPR008927">
    <property type="entry name" value="6-PGluconate_DH-like_C_sf"/>
</dbReference>
<dbReference type="Gene3D" id="3.40.50.720">
    <property type="entry name" value="NAD(P)-binding Rossmann-like Domain"/>
    <property type="match status" value="2"/>
</dbReference>
<keyword evidence="3" id="KW-0520">NAD</keyword>
<organism evidence="6 7">
    <name type="scientific">Listeria grandensis</name>
    <dbReference type="NCBI Taxonomy" id="1494963"/>
    <lineage>
        <taxon>Bacteria</taxon>
        <taxon>Bacillati</taxon>
        <taxon>Bacillota</taxon>
        <taxon>Bacilli</taxon>
        <taxon>Bacillales</taxon>
        <taxon>Listeriaceae</taxon>
        <taxon>Listeria</taxon>
    </lineage>
</organism>
<dbReference type="Pfam" id="PF00984">
    <property type="entry name" value="UDPG_MGDP_dh"/>
    <property type="match status" value="1"/>
</dbReference>
<evidence type="ECO:0000313" key="7">
    <source>
        <dbReference type="Proteomes" id="UP000535908"/>
    </source>
</evidence>
<dbReference type="GO" id="GO:0000271">
    <property type="term" value="P:polysaccharide biosynthetic process"/>
    <property type="evidence" value="ECO:0007669"/>
    <property type="project" value="InterPro"/>
</dbReference>
<dbReference type="InterPro" id="IPR028359">
    <property type="entry name" value="UDP_ManNAc/GlcNAc_DH"/>
</dbReference>
<keyword evidence="2" id="KW-0560">Oxidoreductase</keyword>
<protein>
    <submittedName>
        <fullName evidence="6">Nucleotide sugar dehydrogenase</fullName>
    </submittedName>
</protein>
<dbReference type="PANTHER" id="PTHR43491:SF2">
    <property type="entry name" value="UDP-N-ACETYL-D-MANNOSAMINE DEHYDROGENASE"/>
    <property type="match status" value="1"/>
</dbReference>
<dbReference type="InterPro" id="IPR014026">
    <property type="entry name" value="UDP-Glc/GDP-Man_DH_dimer"/>
</dbReference>
<name>A0A7X0Y3V1_9LIST</name>
<dbReference type="Pfam" id="PF03721">
    <property type="entry name" value="UDPG_MGDP_dh_N"/>
    <property type="match status" value="1"/>
</dbReference>
<dbReference type="Proteomes" id="UP000535908">
    <property type="component" value="Unassembled WGS sequence"/>
</dbReference>
<dbReference type="SUPFAM" id="SSF51735">
    <property type="entry name" value="NAD(P)-binding Rossmann-fold domains"/>
    <property type="match status" value="1"/>
</dbReference>
<dbReference type="Pfam" id="PF03720">
    <property type="entry name" value="UDPG_MGDP_dh_C"/>
    <property type="match status" value="1"/>
</dbReference>
<accession>A0A7X0Y3V1</accession>
<evidence type="ECO:0000256" key="4">
    <source>
        <dbReference type="PIRNR" id="PIRNR000124"/>
    </source>
</evidence>
<comment type="similarity">
    <text evidence="1 4">Belongs to the UDP-glucose/GDP-mannose dehydrogenase family.</text>
</comment>
<evidence type="ECO:0000259" key="5">
    <source>
        <dbReference type="SMART" id="SM00984"/>
    </source>
</evidence>
<dbReference type="PIRSF" id="PIRSF500136">
    <property type="entry name" value="UDP_ManNAc_DH"/>
    <property type="match status" value="1"/>
</dbReference>
<dbReference type="InterPro" id="IPR017476">
    <property type="entry name" value="UDP-Glc/GDP-Man"/>
</dbReference>
<dbReference type="PANTHER" id="PTHR43491">
    <property type="entry name" value="UDP-N-ACETYL-D-MANNOSAMINE DEHYDROGENASE"/>
    <property type="match status" value="1"/>
</dbReference>
<evidence type="ECO:0000256" key="1">
    <source>
        <dbReference type="ARBA" id="ARBA00006601"/>
    </source>
</evidence>
<dbReference type="InterPro" id="IPR036291">
    <property type="entry name" value="NAD(P)-bd_dom_sf"/>
</dbReference>
<dbReference type="InterPro" id="IPR014027">
    <property type="entry name" value="UDP-Glc/GDP-Man_DH_C"/>
</dbReference>
<dbReference type="SUPFAM" id="SSF52413">
    <property type="entry name" value="UDP-glucose/GDP-mannose dehydrogenase C-terminal domain"/>
    <property type="match status" value="1"/>
</dbReference>
<dbReference type="GO" id="GO:0016616">
    <property type="term" value="F:oxidoreductase activity, acting on the CH-OH group of donors, NAD or NADP as acceptor"/>
    <property type="evidence" value="ECO:0007669"/>
    <property type="project" value="InterPro"/>
</dbReference>
<dbReference type="SMART" id="SM00984">
    <property type="entry name" value="UDPG_MGDP_dh_C"/>
    <property type="match status" value="1"/>
</dbReference>
<dbReference type="RefSeq" id="WP_185526029.1">
    <property type="nucleotide sequence ID" value="NZ_JAARWN010000006.1"/>
</dbReference>
<dbReference type="EMBL" id="JAARWN010000006">
    <property type="protein sequence ID" value="MBC1936388.1"/>
    <property type="molecule type" value="Genomic_DNA"/>
</dbReference>
<dbReference type="AlphaFoldDB" id="A0A7X0Y3V1"/>
<gene>
    <name evidence="6" type="ORF">HCA69_08425</name>
</gene>
<dbReference type="InterPro" id="IPR036220">
    <property type="entry name" value="UDP-Glc/GDP-Man_DH_C_sf"/>
</dbReference>
<evidence type="ECO:0000256" key="3">
    <source>
        <dbReference type="ARBA" id="ARBA00023027"/>
    </source>
</evidence>
<comment type="caution">
    <text evidence="6">The sequence shown here is derived from an EMBL/GenBank/DDBJ whole genome shotgun (WGS) entry which is preliminary data.</text>
</comment>
<evidence type="ECO:0000313" key="6">
    <source>
        <dbReference type="EMBL" id="MBC1936388.1"/>
    </source>
</evidence>
<feature type="domain" description="UDP-glucose/GDP-mannose dehydrogenase C-terminal" evidence="5">
    <location>
        <begin position="308"/>
        <end position="398"/>
    </location>
</feature>
<proteinExistence type="inferred from homology"/>
<dbReference type="NCBIfam" id="TIGR03026">
    <property type="entry name" value="NDP-sugDHase"/>
    <property type="match status" value="1"/>
</dbReference>
<reference evidence="6 7" key="1">
    <citation type="submission" date="2020-03" db="EMBL/GenBank/DDBJ databases">
        <title>Soil Listeria distribution.</title>
        <authorList>
            <person name="Liao J."/>
            <person name="Wiedmann M."/>
        </authorList>
    </citation>
    <scope>NUCLEOTIDE SEQUENCE [LARGE SCALE GENOMIC DNA]</scope>
    <source>
        <strain evidence="6 7">FSL L7-0741</strain>
    </source>
</reference>
<dbReference type="GO" id="GO:0016628">
    <property type="term" value="F:oxidoreductase activity, acting on the CH-CH group of donors, NAD or NADP as acceptor"/>
    <property type="evidence" value="ECO:0007669"/>
    <property type="project" value="InterPro"/>
</dbReference>
<dbReference type="PIRSF" id="PIRSF000124">
    <property type="entry name" value="UDPglc_GDPman_dh"/>
    <property type="match status" value="1"/>
</dbReference>
<sequence>MKIVVIGLGYIGLPTAIVLAKARHQVVGVDVNRRIVNRLNNLEIKSEEPFLKEGFDEVANSGNFIAKTDVELADAFIITVPTPNKKDMLRSCDLTHVIEAVRSVLPYLQSGNTVIIESTVGPKTTEHEIVPLIESTGLKVGTDIHLLHCPERVLPGKIMYELIHNDRIIGGVTPACSEAGMALYRTFVKGKLIPTNASTAELSKLMENTFRDVNIGLANELVKIGNELEIDALEVIKLANHHPRVNIHQPGPGVGGHCLAVDPHFVIAAAPITAKLISEARTINQRMPAYILSKVEEIMTNIDGKKIVVFGLTYKGNVDDTRESPAMDIYFELQRAGKYQIVAYDPHVDLNFVEREMQIALENADLLLILTDHSEFQYVDTSNMRNKVIFDTKSIVQRVSDEAQLLNLGNIFKIANEKVRN</sequence>
<dbReference type="InterPro" id="IPR001732">
    <property type="entry name" value="UDP-Glc/GDP-Man_DH_N"/>
</dbReference>
<evidence type="ECO:0000256" key="2">
    <source>
        <dbReference type="ARBA" id="ARBA00023002"/>
    </source>
</evidence>
<dbReference type="SUPFAM" id="SSF48179">
    <property type="entry name" value="6-phosphogluconate dehydrogenase C-terminal domain-like"/>
    <property type="match status" value="1"/>
</dbReference>